<dbReference type="SUPFAM" id="SSF48371">
    <property type="entry name" value="ARM repeat"/>
    <property type="match status" value="1"/>
</dbReference>
<dbReference type="InterPro" id="IPR011989">
    <property type="entry name" value="ARM-like"/>
</dbReference>
<organism evidence="3 4">
    <name type="scientific">Glossina pallidipes</name>
    <name type="common">Tsetse fly</name>
    <dbReference type="NCBI Taxonomy" id="7398"/>
    <lineage>
        <taxon>Eukaryota</taxon>
        <taxon>Metazoa</taxon>
        <taxon>Ecdysozoa</taxon>
        <taxon>Arthropoda</taxon>
        <taxon>Hexapoda</taxon>
        <taxon>Insecta</taxon>
        <taxon>Pterygota</taxon>
        <taxon>Neoptera</taxon>
        <taxon>Endopterygota</taxon>
        <taxon>Diptera</taxon>
        <taxon>Brachycera</taxon>
        <taxon>Muscomorpha</taxon>
        <taxon>Hippoboscoidea</taxon>
        <taxon>Glossinidae</taxon>
        <taxon>Glossina</taxon>
    </lineage>
</organism>
<dbReference type="InterPro" id="IPR052107">
    <property type="entry name" value="HEAT6"/>
</dbReference>
<keyword evidence="4" id="KW-1185">Reference proteome</keyword>
<dbReference type="Proteomes" id="UP000092445">
    <property type="component" value="Unassembled WGS sequence"/>
</dbReference>
<evidence type="ECO:0000313" key="3">
    <source>
        <dbReference type="EnsemblMetazoa" id="GPAI043140-PA"/>
    </source>
</evidence>
<evidence type="ECO:0000313" key="4">
    <source>
        <dbReference type="Proteomes" id="UP000092445"/>
    </source>
</evidence>
<proteinExistence type="predicted"/>
<evidence type="ECO:0000256" key="1">
    <source>
        <dbReference type="ARBA" id="ARBA00015263"/>
    </source>
</evidence>
<name>A0A1B0AEG0_GLOPL</name>
<sequence length="1156" mass="130895">MDNAFISQNTFSQICRNQHNPIELAEIIKKLDNIEKNGCNSKSEQHRIVSDFIDIVIISGGNYRNTEGIVQNIMECVNRLTHLQQVQLLPHFNGPQFAYMLHWILLQMETRCLEDSSICIALVVCSRMFAIHLDECGSYFVKLFHTKNQGFSLYPYLCSNRDYRITISTLQFLNSILNGLKDMQLTKEQDELCVEIANVLVRFFYFEEKFEAEHLSTYILYALQVLHKIVAFCKDFTAKHLSELLGISKACASFGTDAGLILPISQNIRMCQQALYHLVDENDVNINSEKTQASGGKTLKTHKPRAVAKNARPGDRNIALCSSQSPSTGKGMGAFESIRKSDSDFSESENIASKEFCERTQKSKIRLLAITLVGTVVRSVDRRIIFGFWHVVFPSGVSVKRHTKATIMPEESLYRMCVILKHSERQNLEEGCLQISTINTLKIVMFIFTIETRNDLLYIGRHDPNVRCRSAALQVSSQLLYGSKSFLHQAEFNPKRCPSTFIPFSTTLGFTLVAIYETLICILAVESSLPVLTQALKCAAVLVQATPLEQLENTLLKDMVRKIKPLVFHRDVAIQVSALMVMEFMIATPKITDCIAEALGLPKKFIKLGPVNDTRIQVTVDEKVEGKEFAEFEATVCENIGNKLENNKVLQYSGKQKVVPNSMCKDRQWLLHRILDNLYKHNGIAAASVRIESLQVLIAMCGHFFLFSTHLSQICEALQESLHDILSDIRLYAARCIDSCVYQIGRHIEICGASQSVVQDFDHFWSRILPNIRSHLRSDSNELPAIKVCLCDVLSNIGIVMFERFPHSTQINLVTFLSGISSDPTEDTTVRVASVRALAAYVLFPFLRSDLVFVENTANLALHLAADSNLLVRIKAFWSLGNISDALIAKDSETKLPQEQISNELLYRLINESVNACSDNDKVRCNAVRTLGNLLRLLNEYHFVATNSHLNWHRLFAEAVAKLSDCIRSSSNAKVKWNSCYAVSNLVRNADVFSVTELKWQATLYSALCHVIVHHPNFKVRINATTAITSIKDRLHFGGYLEIFWIALLTAIEKSHNLDNYQEYNHRDSLQEQLCLAVAHIVRCSSNDDLPMLEKYFLQYLDTIRNTWVRVINRMVPEKAAPLLSCPIMLKQLLKHGNLNREQRSSVKTLLENLAM</sequence>
<dbReference type="STRING" id="7398.A0A1B0AEG0"/>
<reference evidence="4" key="1">
    <citation type="submission" date="2014-03" db="EMBL/GenBank/DDBJ databases">
        <authorList>
            <person name="Aksoy S."/>
            <person name="Warren W."/>
            <person name="Wilson R.K."/>
        </authorList>
    </citation>
    <scope>NUCLEOTIDE SEQUENCE [LARGE SCALE GENOMIC DNA]</scope>
    <source>
        <strain evidence="4">IAEA</strain>
    </source>
</reference>
<dbReference type="Gene3D" id="1.25.10.10">
    <property type="entry name" value="Leucine-rich Repeat Variant"/>
    <property type="match status" value="2"/>
</dbReference>
<feature type="domain" description="DUF4042" evidence="2">
    <location>
        <begin position="364"/>
        <end position="408"/>
    </location>
</feature>
<dbReference type="AlphaFoldDB" id="A0A1B0AEG0"/>
<dbReference type="PANTHER" id="PTHR13366:SF0">
    <property type="entry name" value="HEAT REPEAT-CONTAINING PROTEIN 6"/>
    <property type="match status" value="1"/>
</dbReference>
<dbReference type="EnsemblMetazoa" id="GPAI043140-RA">
    <property type="protein sequence ID" value="GPAI043140-PA"/>
    <property type="gene ID" value="GPAI043140"/>
</dbReference>
<dbReference type="PANTHER" id="PTHR13366">
    <property type="entry name" value="MALARIA ANTIGEN-RELATED"/>
    <property type="match status" value="1"/>
</dbReference>
<protein>
    <recommendedName>
        <fullName evidence="1">HEAT repeat-containing protein 6</fullName>
    </recommendedName>
</protein>
<feature type="domain" description="DUF4042" evidence="2">
    <location>
        <begin position="452"/>
        <end position="592"/>
    </location>
</feature>
<accession>A0A1B0AEG0</accession>
<reference evidence="3" key="2">
    <citation type="submission" date="2020-05" db="UniProtKB">
        <authorList>
            <consortium name="EnsemblMetazoa"/>
        </authorList>
    </citation>
    <scope>IDENTIFICATION</scope>
    <source>
        <strain evidence="3">IAEA</strain>
    </source>
</reference>
<dbReference type="VEuPathDB" id="VectorBase:GPAI043140"/>
<dbReference type="Pfam" id="PF13251">
    <property type="entry name" value="DUF4042"/>
    <property type="match status" value="2"/>
</dbReference>
<dbReference type="InterPro" id="IPR016024">
    <property type="entry name" value="ARM-type_fold"/>
</dbReference>
<dbReference type="InterPro" id="IPR025283">
    <property type="entry name" value="DUF4042"/>
</dbReference>
<evidence type="ECO:0000259" key="2">
    <source>
        <dbReference type="Pfam" id="PF13251"/>
    </source>
</evidence>